<protein>
    <submittedName>
        <fullName evidence="1">Type I-E CRISPR-associated protein Cse1/CasA</fullName>
    </submittedName>
</protein>
<dbReference type="CDD" id="cd09729">
    <property type="entry name" value="Cse1_I-E"/>
    <property type="match status" value="1"/>
</dbReference>
<dbReference type="Pfam" id="PF09481">
    <property type="entry name" value="CRISPR_Cse1"/>
    <property type="match status" value="1"/>
</dbReference>
<evidence type="ECO:0000313" key="2">
    <source>
        <dbReference type="Proteomes" id="UP000477680"/>
    </source>
</evidence>
<evidence type="ECO:0000313" key="1">
    <source>
        <dbReference type="EMBL" id="QIB64629.1"/>
    </source>
</evidence>
<dbReference type="KEGG" id="kim:G3T16_03665"/>
<dbReference type="AlphaFoldDB" id="A0A6C0TZ30"/>
<name>A0A6C0TZ30_9GAMM</name>
<gene>
    <name evidence="1" type="primary">casA</name>
    <name evidence="1" type="ORF">G3T16_03665</name>
</gene>
<dbReference type="EMBL" id="CP048711">
    <property type="protein sequence ID" value="QIB64629.1"/>
    <property type="molecule type" value="Genomic_DNA"/>
</dbReference>
<dbReference type="Proteomes" id="UP000477680">
    <property type="component" value="Chromosome"/>
</dbReference>
<reference evidence="1 2" key="1">
    <citation type="submission" date="2020-02" db="EMBL/GenBank/DDBJ databases">
        <title>Genome sequencing for Kineobactrum sp. M2.</title>
        <authorList>
            <person name="Park S.-J."/>
        </authorList>
    </citation>
    <scope>NUCLEOTIDE SEQUENCE [LARGE SCALE GENOMIC DNA]</scope>
    <source>
        <strain evidence="1 2">M2</strain>
    </source>
</reference>
<keyword evidence="2" id="KW-1185">Reference proteome</keyword>
<accession>A0A6C0TZ30</accession>
<sequence>MTLNLCKDPWLLFRLTSGDTAMLPLKELGREDLRDIVMPRQDFYGATWQFLIGILQTAFPPQDEDKWLEYYQTPPSPDELAKALAKIEHAFELFGDGPCFMQDFDSLEDGTHVEIASLLIDAPGGNTLKLNTDHFIKRDQVNALSPALAAMALFTLQINAPSGGQGHRTGLRGGGPLTTLVVSSDPSLSLFRRLWLNVLPVNQYRELQPPSPYDESVFPWLAPTRSSKEKGTEVYFSDEGIHPLQQYWAMPRRIRLETTEQKGRCDLTYEQVPVTVTSYRTKNYGINYEGTWSHPLTPYRYDPKKPEQAYFSSKGQPGGIGYRQWHQFLFEDRDQGHLPAKVVARLGASQELLEEELELEDHLSVWVFGFDMDNMKARSWHEARMPFLAMASELIPLFVQEVGGHVNAANDYRKSLRRNCKSAWFGAGDSSGDLSFIDDQFWSATQHDFYALVDRLKADIESGQQTLDTEHCLTWISGLKNHAINLFDALVLSDASQSEHLERKLGARRWLEWTKLDKAYLKKHGLNEKGVARA</sequence>
<organism evidence="1 2">
    <name type="scientific">Kineobactrum salinum</name>
    <dbReference type="NCBI Taxonomy" id="2708301"/>
    <lineage>
        <taxon>Bacteria</taxon>
        <taxon>Pseudomonadati</taxon>
        <taxon>Pseudomonadota</taxon>
        <taxon>Gammaproteobacteria</taxon>
        <taxon>Cellvibrionales</taxon>
        <taxon>Halieaceae</taxon>
        <taxon>Kineobactrum</taxon>
    </lineage>
</organism>
<proteinExistence type="predicted"/>
<dbReference type="RefSeq" id="WP_163493879.1">
    <property type="nucleotide sequence ID" value="NZ_CP048711.1"/>
</dbReference>
<dbReference type="NCBIfam" id="TIGR02547">
    <property type="entry name" value="casA_cse1"/>
    <property type="match status" value="1"/>
</dbReference>
<dbReference type="InterPro" id="IPR013381">
    <property type="entry name" value="CRISPR-assoc_prot_Cse1"/>
</dbReference>